<dbReference type="EMBL" id="BGZM01000001">
    <property type="protein sequence ID" value="GBR72257.1"/>
    <property type="molecule type" value="Genomic_DNA"/>
</dbReference>
<sequence length="111" mass="12664">MGIRRLIFIILLMPILLSAAVKIPAAAAQEIVAFTLFNYDNLIADSYEVDFSYIGQLTYLLSKATGVNEQEYRKILLSQELRNEAFPPQYMLTLNKKTRALSGYYFVDTDD</sequence>
<dbReference type="AlphaFoldDB" id="A0A388T6W7"/>
<gene>
    <name evidence="1" type="ORF">HP1_014</name>
</gene>
<proteinExistence type="predicted"/>
<reference evidence="1 2" key="1">
    <citation type="journal article" date="2019" name="ISME J.">
        <title>Genome analyses of uncultured TG2/ZB3 bacteria in 'Margulisbacteria' specifically attached to ectosymbiotic spirochetes of protists in the termite gut.</title>
        <authorList>
            <person name="Utami Y.D."/>
            <person name="Kuwahara H."/>
            <person name="Igai K."/>
            <person name="Murakami T."/>
            <person name="Sugaya K."/>
            <person name="Morikawa T."/>
            <person name="Nagura Y."/>
            <person name="Yuki M."/>
            <person name="Deevong P."/>
            <person name="Inoue T."/>
            <person name="Kihara K."/>
            <person name="Lo N."/>
            <person name="Yamada A."/>
            <person name="Ohkuma M."/>
            <person name="Hongoh Y."/>
        </authorList>
    </citation>
    <scope>NUCLEOTIDE SEQUENCE [LARGE SCALE GENOMIC DNA]</scope>
    <source>
        <strain evidence="1">HsPyr-01</strain>
    </source>
</reference>
<protein>
    <submittedName>
        <fullName evidence="1">Uncharacterized protein</fullName>
    </submittedName>
</protein>
<accession>A0A388T6W7</accession>
<organism evidence="1 2">
    <name type="scientific">Candidatus Termititenax spirochaetophilus</name>
    <dbReference type="NCBI Taxonomy" id="2218522"/>
    <lineage>
        <taxon>Bacteria</taxon>
        <taxon>Bacillati</taxon>
        <taxon>Candidatus Margulisiibacteriota</taxon>
        <taxon>Candidatus Termititenacia</taxon>
        <taxon>Candidatus Termititenacales</taxon>
        <taxon>Candidatus Termititenacaceae</taxon>
        <taxon>Candidatus Termititenax</taxon>
    </lineage>
</organism>
<evidence type="ECO:0000313" key="2">
    <source>
        <dbReference type="Proteomes" id="UP000276170"/>
    </source>
</evidence>
<comment type="caution">
    <text evidence="1">The sequence shown here is derived from an EMBL/GenBank/DDBJ whole genome shotgun (WGS) entry which is preliminary data.</text>
</comment>
<keyword evidence="2" id="KW-1185">Reference proteome</keyword>
<dbReference type="Proteomes" id="UP000276170">
    <property type="component" value="Unassembled WGS sequence"/>
</dbReference>
<name>A0A388T6W7_9BACT</name>
<evidence type="ECO:0000313" key="1">
    <source>
        <dbReference type="EMBL" id="GBR72257.1"/>
    </source>
</evidence>